<evidence type="ECO:0000256" key="1">
    <source>
        <dbReference type="SAM" id="Phobius"/>
    </source>
</evidence>
<dbReference type="STRING" id="516051.VC82_2663"/>
<dbReference type="EMBL" id="CP011071">
    <property type="protein sequence ID" value="AKA36224.1"/>
    <property type="molecule type" value="Genomic_DNA"/>
</dbReference>
<keyword evidence="3" id="KW-1185">Reference proteome</keyword>
<organism evidence="2 3">
    <name type="scientific">Flagellimonas lutaonensis</name>
    <dbReference type="NCBI Taxonomy" id="516051"/>
    <lineage>
        <taxon>Bacteria</taxon>
        <taxon>Pseudomonadati</taxon>
        <taxon>Bacteroidota</taxon>
        <taxon>Flavobacteriia</taxon>
        <taxon>Flavobacteriales</taxon>
        <taxon>Flavobacteriaceae</taxon>
        <taxon>Flagellimonas</taxon>
    </lineage>
</organism>
<dbReference type="RefSeq" id="WP_045802789.1">
    <property type="nucleotide sequence ID" value="NZ_CP011071.1"/>
</dbReference>
<dbReference type="HOGENOM" id="CLU_1119200_0_0_10"/>
<evidence type="ECO:0000313" key="3">
    <source>
        <dbReference type="Proteomes" id="UP000032726"/>
    </source>
</evidence>
<gene>
    <name evidence="2" type="ORF">VC82_2663</name>
</gene>
<protein>
    <submittedName>
        <fullName evidence="2">Uncharacterized protein</fullName>
    </submittedName>
</protein>
<feature type="transmembrane region" description="Helical" evidence="1">
    <location>
        <begin position="12"/>
        <end position="34"/>
    </location>
</feature>
<evidence type="ECO:0000313" key="2">
    <source>
        <dbReference type="EMBL" id="AKA36224.1"/>
    </source>
</evidence>
<keyword evidence="1" id="KW-0812">Transmembrane</keyword>
<dbReference type="KEGG" id="mlt:VC82_2663"/>
<feature type="transmembrane region" description="Helical" evidence="1">
    <location>
        <begin position="208"/>
        <end position="231"/>
    </location>
</feature>
<dbReference type="AlphaFoldDB" id="A0A0D5YWE9"/>
<dbReference type="OrthoDB" id="1496331at2"/>
<keyword evidence="1" id="KW-1133">Transmembrane helix</keyword>
<sequence>MERFLDFLNENRWLNLIFLALTIISIVLTIFFYFKSKKKKTPTYLMKTFNLLKNKVSAIDKITIHYSKKPVKNLSVTMFSFWNHGNDVINYSDVSPKNPISLRTLNNTYILDARFLFLKNEANNFKFEISEDKEMVTIFFDYFYRNEGFKMEIYHTGTSGQDIELDGSLKHLPKIKSAEYNDSLVLDILFDNSIGLITNRINTKLRKYLIVPLFPFLIVLIMIGLPIQLFYGTFITTKIPKEYSFNSD</sequence>
<proteinExistence type="predicted"/>
<accession>A0A0D5YWE9</accession>
<name>A0A0D5YWE9_9FLAO</name>
<dbReference type="Proteomes" id="UP000032726">
    <property type="component" value="Chromosome"/>
</dbReference>
<reference evidence="2 3" key="1">
    <citation type="submission" date="2015-03" db="EMBL/GenBank/DDBJ databases">
        <title>Complete genome sequence of Muricauda lutaonensis CC-HSB-11T, isolated from a coastal hot spring.</title>
        <authorList>
            <person name="Kim K.M."/>
        </authorList>
    </citation>
    <scope>NUCLEOTIDE SEQUENCE [LARGE SCALE GENOMIC DNA]</scope>
    <source>
        <strain evidence="2 3">CC-HSB-11</strain>
    </source>
</reference>
<keyword evidence="1" id="KW-0472">Membrane</keyword>